<dbReference type="EMBL" id="CP007496">
    <property type="protein sequence ID" value="AJA06719.1"/>
    <property type="molecule type" value="Genomic_DNA"/>
</dbReference>
<name>A0A6S4GQS2_9BACT</name>
<dbReference type="RefSeq" id="WP_039326878.1">
    <property type="nucleotide sequence ID" value="NZ_CP007496.1"/>
</dbReference>
<evidence type="ECO:0008006" key="3">
    <source>
        <dbReference type="Google" id="ProtNLM"/>
    </source>
</evidence>
<dbReference type="Gene3D" id="2.60.40.10">
    <property type="entry name" value="Immunoglobulins"/>
    <property type="match status" value="1"/>
</dbReference>
<organism evidence="1 2">
    <name type="scientific">Candidatus Nanosynbacter lyticus</name>
    <dbReference type="NCBI Taxonomy" id="2093824"/>
    <lineage>
        <taxon>Bacteria</taxon>
        <taxon>Candidatus Saccharimonadota</taxon>
        <taxon>Candidatus Saccharimonadia</taxon>
        <taxon>Candidatus Nanosynbacterales</taxon>
        <taxon>Candidatus Nanosynbacteraceae</taxon>
        <taxon>Candidatus Nanosynbacter</taxon>
    </lineage>
</organism>
<reference evidence="1 2" key="1">
    <citation type="journal article" date="2015" name="Proc. Natl. Acad. Sci. U.S.A.">
        <title>Cultivation of a human-associated TM7 phylotype reveals a reduced genome and epibiotic parasitic lifestyle.</title>
        <authorList>
            <person name="He X."/>
            <person name="McLean J.S."/>
            <person name="Edlund A."/>
            <person name="Yooseph S."/>
            <person name="Hall A.P."/>
            <person name="Liu S.Y."/>
            <person name="Dorrestein P.C."/>
            <person name="Esquenazi E."/>
            <person name="Hunter R.C."/>
            <person name="Cheng G."/>
            <person name="Nelson K.E."/>
            <person name="Lux R."/>
            <person name="Shi W."/>
        </authorList>
    </citation>
    <scope>NUCLEOTIDE SEQUENCE [LARGE SCALE GENOMIC DNA]</scope>
    <source>
        <strain evidence="1 2">TM7x</strain>
    </source>
</reference>
<sequence>MFKKIISRLPYSPSMIHSLGFYAKRLRKEEATRKIGLILTALALIVQSFTIFSPPESANAADSSDLIYGGISSGSQLLAHYDANTNNIHDLYNHLGISRSDLEAATGNLQTLNSNMGTYSWGLTPHFGASRGEGSYVVRTSQGGARTFYYRPHNLWGNFTYRAFVGYSAGTGWFAIMLNCGNLILKFAPPNHHCPTGQVGTYPNCSTPPKPVATCNALDIKKNGDAYQLTADASAANGATIQQYIYNIYRNNTLIKTITSNDKIVTYTEKTPGSYKVVLTVKSSLGDKTSDACVKTFTIPEPERCPQNPKLLKDDPQCQPCPGDSTIWINDSRCSASFVQTKTATNLTQNNANATTTVAKSGDRITYTLSVKNKGLKEEEFVFKDQVSDLLEYADIFDPGGGSLTDDKGASTGSGNAKTLVWNPVKIKPGETQQRSFTIQIKSNIPAMARGKSNPTSYDCRIDNTFGNTVSTKVDCPAPKVIEQTTSQLPKTGASENMLFAGIVSAVVVFFYARSRQLNKEVRIVRRDMSAGTL</sequence>
<keyword evidence="2" id="KW-1185">Reference proteome</keyword>
<dbReference type="KEGG" id="sox:TM7x_00605"/>
<evidence type="ECO:0000313" key="1">
    <source>
        <dbReference type="EMBL" id="AJA06719.1"/>
    </source>
</evidence>
<accession>A0A6S4GQS2</accession>
<protein>
    <recommendedName>
        <fullName evidence="3">DUF11 domain-containing protein</fullName>
    </recommendedName>
</protein>
<dbReference type="NCBIfam" id="TIGR01451">
    <property type="entry name" value="B_ant_repeat"/>
    <property type="match status" value="1"/>
</dbReference>
<dbReference type="Proteomes" id="UP000030902">
    <property type="component" value="Chromosome"/>
</dbReference>
<dbReference type="AlphaFoldDB" id="A0A6S4GQS2"/>
<dbReference type="InterPro" id="IPR047589">
    <property type="entry name" value="DUF11_rpt"/>
</dbReference>
<dbReference type="InterPro" id="IPR013783">
    <property type="entry name" value="Ig-like_fold"/>
</dbReference>
<evidence type="ECO:0000313" key="2">
    <source>
        <dbReference type="Proteomes" id="UP000030902"/>
    </source>
</evidence>
<proteinExistence type="predicted"/>
<gene>
    <name evidence="1" type="ORF">TM7x_00605</name>
</gene>